<evidence type="ECO:0000313" key="9">
    <source>
        <dbReference type="Proteomes" id="UP000029833"/>
    </source>
</evidence>
<dbReference type="PANTHER" id="PTHR33317">
    <property type="entry name" value="POLYNUCLEOTIDYL TRANSFERASE, RIBONUCLEASE H-LIKE SUPERFAMILY PROTEIN"/>
    <property type="match status" value="1"/>
</dbReference>
<dbReference type="GO" id="GO:0016788">
    <property type="term" value="F:hydrolase activity, acting on ester bonds"/>
    <property type="evidence" value="ECO:0007669"/>
    <property type="project" value="UniProtKB-UniRule"/>
</dbReference>
<dbReference type="GO" id="GO:0000967">
    <property type="term" value="P:rRNA 5'-end processing"/>
    <property type="evidence" value="ECO:0007669"/>
    <property type="project" value="UniProtKB-UniRule"/>
</dbReference>
<reference evidence="8 9" key="1">
    <citation type="submission" date="2013-10" db="EMBL/GenBank/DDBJ databases">
        <authorList>
            <person name="Wang G."/>
            <person name="Zhuang W."/>
        </authorList>
    </citation>
    <scope>NUCLEOTIDE SEQUENCE [LARGE SCALE GENOMIC DNA]</scope>
    <source>
        <strain evidence="8 9">DSM 20118</strain>
    </source>
</reference>
<evidence type="ECO:0000256" key="1">
    <source>
        <dbReference type="ARBA" id="ARBA00022490"/>
    </source>
</evidence>
<dbReference type="HAMAP" id="MF_00651">
    <property type="entry name" value="Nuclease_YqgF"/>
    <property type="match status" value="1"/>
</dbReference>
<organism evidence="8 9">
    <name type="scientific">Cellulomonas cellasea DSM 20118</name>
    <dbReference type="NCBI Taxonomy" id="1408250"/>
    <lineage>
        <taxon>Bacteria</taxon>
        <taxon>Bacillati</taxon>
        <taxon>Actinomycetota</taxon>
        <taxon>Actinomycetes</taxon>
        <taxon>Micrococcales</taxon>
        <taxon>Cellulomonadaceae</taxon>
        <taxon>Cellulomonas</taxon>
    </lineage>
</organism>
<dbReference type="GO" id="GO:0004518">
    <property type="term" value="F:nuclease activity"/>
    <property type="evidence" value="ECO:0007669"/>
    <property type="project" value="UniProtKB-KW"/>
</dbReference>
<keyword evidence="9" id="KW-1185">Reference proteome</keyword>
<dbReference type="EC" id="3.1.-.-" evidence="5"/>
<proteinExistence type="inferred from homology"/>
<dbReference type="STRING" id="1408250.Q760_17980"/>
<comment type="caution">
    <text evidence="8">The sequence shown here is derived from an EMBL/GenBank/DDBJ whole genome shotgun (WGS) entry which is preliminary data.</text>
</comment>
<name>A0A0A0B4A8_9CELL</name>
<evidence type="ECO:0000256" key="5">
    <source>
        <dbReference type="HAMAP-Rule" id="MF_00651"/>
    </source>
</evidence>
<evidence type="ECO:0000259" key="7">
    <source>
        <dbReference type="SMART" id="SM00732"/>
    </source>
</evidence>
<keyword evidence="2 5" id="KW-0690">Ribosome biogenesis</keyword>
<dbReference type="NCBIfam" id="TIGR00250">
    <property type="entry name" value="RNAse_H_YqgF"/>
    <property type="match status" value="1"/>
</dbReference>
<feature type="region of interest" description="Disordered" evidence="6">
    <location>
        <begin position="1"/>
        <end position="38"/>
    </location>
</feature>
<evidence type="ECO:0000256" key="6">
    <source>
        <dbReference type="SAM" id="MobiDB-lite"/>
    </source>
</evidence>
<gene>
    <name evidence="8" type="ORF">Q760_17980</name>
</gene>
<dbReference type="Gene3D" id="3.30.420.140">
    <property type="entry name" value="YqgF/RNase H-like domain"/>
    <property type="match status" value="1"/>
</dbReference>
<protein>
    <recommendedName>
        <fullName evidence="5">Putative pre-16S rRNA nuclease</fullName>
        <ecNumber evidence="5">3.1.-.-</ecNumber>
    </recommendedName>
</protein>
<evidence type="ECO:0000256" key="4">
    <source>
        <dbReference type="ARBA" id="ARBA00022801"/>
    </source>
</evidence>
<dbReference type="CDD" id="cd16964">
    <property type="entry name" value="YqgF"/>
    <property type="match status" value="1"/>
</dbReference>
<dbReference type="InterPro" id="IPR005227">
    <property type="entry name" value="YqgF"/>
</dbReference>
<dbReference type="Proteomes" id="UP000029833">
    <property type="component" value="Unassembled WGS sequence"/>
</dbReference>
<dbReference type="PANTHER" id="PTHR33317:SF4">
    <property type="entry name" value="POLYNUCLEOTIDYL TRANSFERASE, RIBONUCLEASE H-LIKE SUPERFAMILY PROTEIN"/>
    <property type="match status" value="1"/>
</dbReference>
<evidence type="ECO:0000256" key="2">
    <source>
        <dbReference type="ARBA" id="ARBA00022517"/>
    </source>
</evidence>
<dbReference type="SUPFAM" id="SSF53098">
    <property type="entry name" value="Ribonuclease H-like"/>
    <property type="match status" value="1"/>
</dbReference>
<dbReference type="EMBL" id="AXNT01000089">
    <property type="protein sequence ID" value="KGM01695.1"/>
    <property type="molecule type" value="Genomic_DNA"/>
</dbReference>
<feature type="region of interest" description="Disordered" evidence="6">
    <location>
        <begin position="51"/>
        <end position="76"/>
    </location>
</feature>
<dbReference type="Pfam" id="PF03652">
    <property type="entry name" value="RuvX"/>
    <property type="match status" value="1"/>
</dbReference>
<evidence type="ECO:0000313" key="8">
    <source>
        <dbReference type="EMBL" id="KGM01695.1"/>
    </source>
</evidence>
<comment type="function">
    <text evidence="5">Could be a nuclease involved in processing of the 5'-end of pre-16S rRNA.</text>
</comment>
<feature type="region of interest" description="Disordered" evidence="6">
    <location>
        <begin position="185"/>
        <end position="232"/>
    </location>
</feature>
<keyword evidence="1 5" id="KW-0963">Cytoplasm</keyword>
<dbReference type="GO" id="GO:0005829">
    <property type="term" value="C:cytosol"/>
    <property type="evidence" value="ECO:0007669"/>
    <property type="project" value="TreeGrafter"/>
</dbReference>
<comment type="subcellular location">
    <subcellularLocation>
        <location evidence="5">Cytoplasm</location>
    </subcellularLocation>
</comment>
<dbReference type="InterPro" id="IPR037027">
    <property type="entry name" value="YqgF/RNaseH-like_dom_sf"/>
</dbReference>
<feature type="domain" description="YqgF/RNase H-like" evidence="7">
    <location>
        <begin position="36"/>
        <end position="144"/>
    </location>
</feature>
<dbReference type="AlphaFoldDB" id="A0A0A0B4A8"/>
<comment type="similarity">
    <text evidence="5">Belongs to the YqgF HJR family.</text>
</comment>
<sequence>MAARTRAGSEPRSTACGPRSARRPEVQGSAAPVTRGSRLGVDVGSVRVGLASSDPDGLIATPVDTVPRDTRRPAPGALPADVRRIAAEAEERAAAVVYVGLPRHLSGVEGAASEAARAYAVVLAQAVAPVPVRMVDERMSTVSAHQALRASGRAGRSHRQVVDQAAAVVILQTALDAERVTGARAGERVDADPPVVARDAGGCGDGRTRLQDGADERHDGPTSQGSEGRERE</sequence>
<feature type="compositionally biased region" description="Basic and acidic residues" evidence="6">
    <location>
        <begin position="206"/>
        <end position="220"/>
    </location>
</feature>
<dbReference type="InterPro" id="IPR006641">
    <property type="entry name" value="YqgF/RNaseH-like_dom"/>
</dbReference>
<dbReference type="InterPro" id="IPR012337">
    <property type="entry name" value="RNaseH-like_sf"/>
</dbReference>
<keyword evidence="4 5" id="KW-0378">Hydrolase</keyword>
<evidence type="ECO:0000256" key="3">
    <source>
        <dbReference type="ARBA" id="ARBA00022722"/>
    </source>
</evidence>
<keyword evidence="3 5" id="KW-0540">Nuclease</keyword>
<dbReference type="SMART" id="SM00732">
    <property type="entry name" value="YqgFc"/>
    <property type="match status" value="1"/>
</dbReference>
<accession>A0A0A0B4A8</accession>